<dbReference type="EMBL" id="SLTU01000001">
    <property type="protein sequence ID" value="TDA75402.1"/>
    <property type="molecule type" value="Genomic_DNA"/>
</dbReference>
<evidence type="ECO:0000256" key="2">
    <source>
        <dbReference type="ARBA" id="ARBA00022679"/>
    </source>
</evidence>
<dbReference type="InterPro" id="IPR050179">
    <property type="entry name" value="Trans_hexapeptide_repeat"/>
</dbReference>
<dbReference type="InterPro" id="IPR001451">
    <property type="entry name" value="Hexapep"/>
</dbReference>
<keyword evidence="3" id="KW-0677">Repeat</keyword>
<dbReference type="InterPro" id="IPR018357">
    <property type="entry name" value="Hexapep_transf_CS"/>
</dbReference>
<evidence type="ECO:0000256" key="3">
    <source>
        <dbReference type="ARBA" id="ARBA00022737"/>
    </source>
</evidence>
<keyword evidence="4" id="KW-0012">Acyltransferase</keyword>
<dbReference type="PROSITE" id="PS00101">
    <property type="entry name" value="HEXAPEP_TRANSFERASES"/>
    <property type="match status" value="1"/>
</dbReference>
<dbReference type="Pfam" id="PF00132">
    <property type="entry name" value="Hexapep"/>
    <property type="match status" value="1"/>
</dbReference>
<dbReference type="InterPro" id="IPR011004">
    <property type="entry name" value="Trimer_LpxA-like_sf"/>
</dbReference>
<evidence type="ECO:0000313" key="5">
    <source>
        <dbReference type="EMBL" id="TDA75402.1"/>
    </source>
</evidence>
<comment type="caution">
    <text evidence="5">The sequence shown here is derived from an EMBL/GenBank/DDBJ whole genome shotgun (WGS) entry which is preliminary data.</text>
</comment>
<dbReference type="AlphaFoldDB" id="A0A413GDG6"/>
<evidence type="ECO:0000256" key="4">
    <source>
        <dbReference type="ARBA" id="ARBA00023315"/>
    </source>
</evidence>
<dbReference type="Gene3D" id="2.160.10.10">
    <property type="entry name" value="Hexapeptide repeat proteins"/>
    <property type="match status" value="1"/>
</dbReference>
<keyword evidence="2 5" id="KW-0808">Transferase</keyword>
<organism evidence="5 6">
    <name type="scientific">Phocaeicola dorei</name>
    <dbReference type="NCBI Taxonomy" id="357276"/>
    <lineage>
        <taxon>Bacteria</taxon>
        <taxon>Pseudomonadati</taxon>
        <taxon>Bacteroidota</taxon>
        <taxon>Bacteroidia</taxon>
        <taxon>Bacteroidales</taxon>
        <taxon>Bacteroidaceae</taxon>
        <taxon>Phocaeicola</taxon>
    </lineage>
</organism>
<dbReference type="Proteomes" id="UP000294527">
    <property type="component" value="Unassembled WGS sequence"/>
</dbReference>
<sequence>MNMIKKIFKALFCKNNFSTEWRKRNSHNFTIPATNFKMDAVQVGKGTYGNLFVVTRDYQNVKLFIGNYCSIADGVKFLLSGNHQYDIISTYPYELLVLNSNEAGIAVAKGDIVVGDDVWIGADAIICSGVTIGQGAIVAAGAIITKDVEPYAIVGGNPAKVIKYRFSESIRRKLVQINIEDVFEKVRKTKNYSVLHSILNEDNIAEIISMEYDKEN</sequence>
<dbReference type="CDD" id="cd03349">
    <property type="entry name" value="LbH_XAT"/>
    <property type="match status" value="1"/>
</dbReference>
<gene>
    <name evidence="5" type="ORF">E1I98_03015</name>
</gene>
<accession>A0A413GDG6</accession>
<dbReference type="SUPFAM" id="SSF51161">
    <property type="entry name" value="Trimeric LpxA-like enzymes"/>
    <property type="match status" value="1"/>
</dbReference>
<protein>
    <submittedName>
        <fullName evidence="5">CatB-related O-acetyltransferase</fullName>
    </submittedName>
</protein>
<evidence type="ECO:0000256" key="1">
    <source>
        <dbReference type="ARBA" id="ARBA00007274"/>
    </source>
</evidence>
<dbReference type="GO" id="GO:0016746">
    <property type="term" value="F:acyltransferase activity"/>
    <property type="evidence" value="ECO:0007669"/>
    <property type="project" value="UniProtKB-KW"/>
</dbReference>
<name>A0A413GDG6_9BACT</name>
<reference evidence="5 6" key="1">
    <citation type="journal article" date="2019" name="Nat. Microbiol.">
        <title>Genomic variation and strain-specific functional adaptation in the human gut microbiome during early life.</title>
        <authorList>
            <person name="Vatanen T."/>
            <person name="Plichta D.R."/>
            <person name="Somani J."/>
            <person name="Munch P.C."/>
            <person name="Arthur T.D."/>
            <person name="Hall A.B."/>
            <person name="Rudolf S."/>
            <person name="Oakeley E.J."/>
            <person name="Ke X."/>
            <person name="Young R.A."/>
            <person name="Haiser H.J."/>
            <person name="Kolde R."/>
            <person name="Yassour M."/>
            <person name="Luopajarvi K."/>
            <person name="Siljander H."/>
            <person name="Virtanen S.M."/>
            <person name="Ilonen J."/>
            <person name="Uibo R."/>
            <person name="Tillmann V."/>
            <person name="Mokurov S."/>
            <person name="Dorshakova N."/>
            <person name="Porter J.A."/>
            <person name="McHardy A.C."/>
            <person name="Lahdesmaki H."/>
            <person name="Vlamakis H."/>
            <person name="Huttenhower C."/>
            <person name="Knip M."/>
            <person name="Xavier R.J."/>
        </authorList>
    </citation>
    <scope>NUCLEOTIDE SEQUENCE [LARGE SCALE GENOMIC DNA]</scope>
    <source>
        <strain evidence="5 6">RJX1047</strain>
    </source>
</reference>
<dbReference type="PANTHER" id="PTHR43300">
    <property type="entry name" value="ACETYLTRANSFERASE"/>
    <property type="match status" value="1"/>
</dbReference>
<evidence type="ECO:0000313" key="6">
    <source>
        <dbReference type="Proteomes" id="UP000294527"/>
    </source>
</evidence>
<dbReference type="PANTHER" id="PTHR43300:SF11">
    <property type="entry name" value="ACETYLTRANSFERASE RV3034C-RELATED"/>
    <property type="match status" value="1"/>
</dbReference>
<proteinExistence type="inferred from homology"/>
<comment type="similarity">
    <text evidence="1">Belongs to the transferase hexapeptide repeat family.</text>
</comment>